<dbReference type="GO" id="GO:1990904">
    <property type="term" value="C:ribonucleoprotein complex"/>
    <property type="evidence" value="ECO:0007669"/>
    <property type="project" value="UniProtKB-KW"/>
</dbReference>
<dbReference type="GO" id="GO:0005840">
    <property type="term" value="C:ribosome"/>
    <property type="evidence" value="ECO:0007669"/>
    <property type="project" value="UniProtKB-KW"/>
</dbReference>
<keyword evidence="3 4" id="KW-0687">Ribonucleoprotein</keyword>
<evidence type="ECO:0000256" key="4">
    <source>
        <dbReference type="HAMAP-Rule" id="MF_00448"/>
    </source>
</evidence>
<keyword evidence="2 4" id="KW-0689">Ribosomal protein</keyword>
<comment type="caution">
    <text evidence="5">The sequence shown here is derived from an EMBL/GenBank/DDBJ whole genome shotgun (WGS) entry which is preliminary data.</text>
</comment>
<dbReference type="GO" id="GO:0003735">
    <property type="term" value="F:structural constituent of ribosome"/>
    <property type="evidence" value="ECO:0007669"/>
    <property type="project" value="InterPro"/>
</dbReference>
<dbReference type="PIRSF" id="PIRSF005590">
    <property type="entry name" value="Ribosomal_L10"/>
    <property type="match status" value="1"/>
</dbReference>
<dbReference type="SUPFAM" id="SSF54686">
    <property type="entry name" value="Ribosomal protein L16p/L10e"/>
    <property type="match status" value="1"/>
</dbReference>
<dbReference type="EMBL" id="LNJE01000015">
    <property type="protein sequence ID" value="KYC56912.1"/>
    <property type="molecule type" value="Genomic_DNA"/>
</dbReference>
<reference evidence="5 7" key="1">
    <citation type="journal article" date="2016" name="ISME J.">
        <title>Chasing the elusive Euryarchaeota class WSA2: genomes reveal a uniquely fastidious methyl-reducing methanogen.</title>
        <authorList>
            <person name="Nobu M.K."/>
            <person name="Narihiro T."/>
            <person name="Kuroda K."/>
            <person name="Mei R."/>
            <person name="Liu W.T."/>
        </authorList>
    </citation>
    <scope>NUCLEOTIDE SEQUENCE [LARGE SCALE GENOMIC DNA]</scope>
    <source>
        <strain evidence="5">ADurb1013_Bin02101</strain>
        <strain evidence="6">ADurb1213_Bin02801</strain>
    </source>
</reference>
<dbReference type="InterPro" id="IPR018255">
    <property type="entry name" value="Ribosomal_uL16_CS_euk_arc"/>
</dbReference>
<dbReference type="Pfam" id="PF00252">
    <property type="entry name" value="Ribosomal_L16"/>
    <property type="match status" value="1"/>
</dbReference>
<dbReference type="InterPro" id="IPR016180">
    <property type="entry name" value="Ribosomal_uL16_dom"/>
</dbReference>
<dbReference type="PATRIC" id="fig|1706433.3.peg.1168"/>
<name>A0A150JAK5_9EURY</name>
<dbReference type="PATRIC" id="fig|1706435.3.peg.1233"/>
<dbReference type="PANTHER" id="PTHR11726">
    <property type="entry name" value="60S RIBOSOMAL PROTEIN L10"/>
    <property type="match status" value="1"/>
</dbReference>
<protein>
    <recommendedName>
        <fullName evidence="4">Large ribosomal subunit protein uL16</fullName>
    </recommendedName>
</protein>
<dbReference type="InterPro" id="IPR022981">
    <property type="entry name" value="Ribosomal_uL16_arc"/>
</dbReference>
<gene>
    <name evidence="4" type="primary">rpl10e</name>
    <name evidence="5" type="ORF">AN188_01164</name>
    <name evidence="6" type="ORF">APG09_01239</name>
</gene>
<dbReference type="CDD" id="cd01433">
    <property type="entry name" value="Ribosomal_L16_L10e"/>
    <property type="match status" value="1"/>
</dbReference>
<organism evidence="5 7">
    <name type="scientific">Candidatus Methanofastidiosum methylothiophilum</name>
    <dbReference type="NCBI Taxonomy" id="1705564"/>
    <lineage>
        <taxon>Archaea</taxon>
        <taxon>Methanobacteriati</taxon>
        <taxon>Methanobacteriota</taxon>
        <taxon>Stenosarchaea group</taxon>
        <taxon>Candidatus Methanofastidiosia</taxon>
        <taxon>Candidatus Methanofastidiosales</taxon>
        <taxon>Candidatus Methanofastidiosaceae</taxon>
        <taxon>Candidatus Methanofastidiosum</taxon>
    </lineage>
</organism>
<dbReference type="InterPro" id="IPR047873">
    <property type="entry name" value="Ribosomal_uL16"/>
</dbReference>
<dbReference type="GO" id="GO:0006412">
    <property type="term" value="P:translation"/>
    <property type="evidence" value="ECO:0007669"/>
    <property type="project" value="UniProtKB-UniRule"/>
</dbReference>
<evidence type="ECO:0000256" key="3">
    <source>
        <dbReference type="ARBA" id="ARBA00023274"/>
    </source>
</evidence>
<dbReference type="InterPro" id="IPR001197">
    <property type="entry name" value="Ribosomal_uL16_euk_arch"/>
</dbReference>
<dbReference type="EMBL" id="LNJB01000015">
    <property type="protein sequence ID" value="KYC54273.1"/>
    <property type="molecule type" value="Genomic_DNA"/>
</dbReference>
<dbReference type="NCBIfam" id="NF003239">
    <property type="entry name" value="PRK04199.1-4"/>
    <property type="match status" value="1"/>
</dbReference>
<evidence type="ECO:0000313" key="5">
    <source>
        <dbReference type="EMBL" id="KYC54273.1"/>
    </source>
</evidence>
<proteinExistence type="inferred from homology"/>
<comment type="similarity">
    <text evidence="1 4">Belongs to the universal ribosomal protein uL16 family.</text>
</comment>
<accession>A0A150JI49</accession>
<dbReference type="Proteomes" id="UP000092420">
    <property type="component" value="Unassembled WGS sequence"/>
</dbReference>
<evidence type="ECO:0000313" key="6">
    <source>
        <dbReference type="EMBL" id="KYC56912.1"/>
    </source>
</evidence>
<dbReference type="AlphaFoldDB" id="A0A150JAK5"/>
<accession>A0A150JAK5</accession>
<dbReference type="HAMAP" id="MF_00448">
    <property type="entry name" value="Ribosomal_uL16_arch"/>
    <property type="match status" value="1"/>
</dbReference>
<accession>A0A150JFK7</accession>
<dbReference type="InterPro" id="IPR036920">
    <property type="entry name" value="Ribosomal_uL16_sf"/>
</dbReference>
<dbReference type="PROSITE" id="PS01257">
    <property type="entry name" value="RIBOSOMAL_L10E"/>
    <property type="match status" value="1"/>
</dbReference>
<dbReference type="Gene3D" id="3.90.1170.10">
    <property type="entry name" value="Ribosomal protein L10e/L16"/>
    <property type="match status" value="1"/>
</dbReference>
<evidence type="ECO:0000256" key="2">
    <source>
        <dbReference type="ARBA" id="ARBA00022980"/>
    </source>
</evidence>
<evidence type="ECO:0000256" key="1">
    <source>
        <dbReference type="ARBA" id="ARBA00008931"/>
    </source>
</evidence>
<sequence length="182" mass="20752">MKGALQSFKVIIMAGLRPSRIDRMINRPNYTRREYVRAVPGIKVVHFDMGEVGRKFPYEVYLESKNACQIRTNAMEASRIAANRYLMKILGKSGFHYKIRTIPFQIIRENAMASGKKADRYGNGMRLSFGKPIGTAARIDRGQRIMSVWVEKEGIETARIALRKAAMKLPTTVKIDVQERSN</sequence>
<evidence type="ECO:0000313" key="7">
    <source>
        <dbReference type="Proteomes" id="UP000092420"/>
    </source>
</evidence>